<feature type="transmembrane region" description="Helical" evidence="1">
    <location>
        <begin position="69"/>
        <end position="90"/>
    </location>
</feature>
<dbReference type="Proteomes" id="UP000470384">
    <property type="component" value="Unassembled WGS sequence"/>
</dbReference>
<evidence type="ECO:0000313" key="3">
    <source>
        <dbReference type="Proteomes" id="UP000470384"/>
    </source>
</evidence>
<dbReference type="GeneID" id="300654252"/>
<dbReference type="RefSeq" id="WP_027844704.1">
    <property type="nucleotide sequence ID" value="NZ_BMHN01000001.1"/>
</dbReference>
<sequence length="96" mass="10172">MQSLIGNILAAIAMVATVVLFEFGFMAPGDAFFVVGFVVLLFTANQLIARENQQLRDAIVSMFTNPASYAGRGAFAAYVGSTAVGAIVIFQTLAYL</sequence>
<proteinExistence type="predicted"/>
<feature type="transmembrane region" description="Helical" evidence="1">
    <location>
        <begin position="31"/>
        <end position="48"/>
    </location>
</feature>
<reference evidence="2 3" key="1">
    <citation type="journal article" date="2016" name="Int. J. Syst. Evol. Microbiol.">
        <title>Pyruvatibacter mobilis gen. nov., sp. nov., a marine bacterium from the culture broth of Picochlorum sp. 122.</title>
        <authorList>
            <person name="Wang G."/>
            <person name="Tang M."/>
            <person name="Wu H."/>
            <person name="Dai S."/>
            <person name="Li T."/>
            <person name="Chen C."/>
            <person name="He H."/>
            <person name="Fan J."/>
            <person name="Xiang W."/>
            <person name="Li X."/>
        </authorList>
    </citation>
    <scope>NUCLEOTIDE SEQUENCE [LARGE SCALE GENOMIC DNA]</scope>
    <source>
        <strain evidence="2 3">GYP-11</strain>
    </source>
</reference>
<accession>A0A845QE06</accession>
<comment type="caution">
    <text evidence="2">The sequence shown here is derived from an EMBL/GenBank/DDBJ whole genome shotgun (WGS) entry which is preliminary data.</text>
</comment>
<keyword evidence="1" id="KW-0472">Membrane</keyword>
<keyword evidence="1" id="KW-1133">Transmembrane helix</keyword>
<keyword evidence="3" id="KW-1185">Reference proteome</keyword>
<dbReference type="AlphaFoldDB" id="A0A845QE06"/>
<organism evidence="2 3">
    <name type="scientific">Pyruvatibacter mobilis</name>
    <dbReference type="NCBI Taxonomy" id="1712261"/>
    <lineage>
        <taxon>Bacteria</taxon>
        <taxon>Pseudomonadati</taxon>
        <taxon>Pseudomonadota</taxon>
        <taxon>Alphaproteobacteria</taxon>
        <taxon>Hyphomicrobiales</taxon>
        <taxon>Parvibaculaceae</taxon>
        <taxon>Pyruvatibacter</taxon>
    </lineage>
</organism>
<dbReference type="EMBL" id="WXYQ01000012">
    <property type="protein sequence ID" value="NBG96905.1"/>
    <property type="molecule type" value="Genomic_DNA"/>
</dbReference>
<name>A0A845QE06_9HYPH</name>
<gene>
    <name evidence="2" type="ORF">GTQ45_14290</name>
</gene>
<protein>
    <submittedName>
        <fullName evidence="2">Uncharacterized protein</fullName>
    </submittedName>
</protein>
<evidence type="ECO:0000313" key="2">
    <source>
        <dbReference type="EMBL" id="NBG96905.1"/>
    </source>
</evidence>
<dbReference type="OrthoDB" id="8480697at2"/>
<evidence type="ECO:0000256" key="1">
    <source>
        <dbReference type="SAM" id="Phobius"/>
    </source>
</evidence>
<feature type="transmembrane region" description="Helical" evidence="1">
    <location>
        <begin position="7"/>
        <end position="25"/>
    </location>
</feature>
<keyword evidence="1" id="KW-0812">Transmembrane</keyword>